<keyword evidence="2" id="KW-1133">Transmembrane helix</keyword>
<evidence type="ECO:0000256" key="1">
    <source>
        <dbReference type="SAM" id="MobiDB-lite"/>
    </source>
</evidence>
<evidence type="ECO:0000256" key="2">
    <source>
        <dbReference type="SAM" id="Phobius"/>
    </source>
</evidence>
<name>A0A1F7GAZ3_9BACT</name>
<accession>A0A1F7GAZ3</accession>
<keyword evidence="2" id="KW-0812">Transmembrane</keyword>
<sequence length="467" mass="50470">MNLENNTQQKKILAIIILLIAVVIGVFAVLRMVKLQNRAATESPQGEACRQLTGTCTIPSTQLQNMPGAVLNDLIANNRLVIKDENGTIIASGESGDLTIEFPAQNGQAYTCTLENNNGGEYAGICLTPAIGTGSSCDGPTPTITVVPTGNIMPSVTPPTTPTVTPEVDECVDCRDGKFECKEPRIIQASTNPSCPALAIHRVSYVEPDLVSCPVSPKDPPPTKLDCSKHKIVIETIPGPNRELTPKECQELKDSGFDLRLHTGLTGDGCRTYEIKAYDEKGDPLKVCETCELKSGCPLKCTVEDLNPAELIDIPDLPENNGECVKDVCELEVSNACGQVTINTFVKSPDGGKLYFDDHYNNPPRIWEDVPTGRTSRQHAYKNSGYYDIVLVCKNPQSTGGQPNQNFICAKRISKACRDDNPPSPTPARSCPALQVELHLECPGESCPTPTQQPPCKNPEDCITPPE</sequence>
<reference evidence="3 4" key="1">
    <citation type="journal article" date="2016" name="Nat. Commun.">
        <title>Thousands of microbial genomes shed light on interconnected biogeochemical processes in an aquifer system.</title>
        <authorList>
            <person name="Anantharaman K."/>
            <person name="Brown C.T."/>
            <person name="Hug L.A."/>
            <person name="Sharon I."/>
            <person name="Castelle C.J."/>
            <person name="Probst A.J."/>
            <person name="Thomas B.C."/>
            <person name="Singh A."/>
            <person name="Wilkins M.J."/>
            <person name="Karaoz U."/>
            <person name="Brodie E.L."/>
            <person name="Williams K.H."/>
            <person name="Hubbard S.S."/>
            <person name="Banfield J.F."/>
        </authorList>
    </citation>
    <scope>NUCLEOTIDE SEQUENCE [LARGE SCALE GENOMIC DNA]</scope>
</reference>
<organism evidence="3 4">
    <name type="scientific">Candidatus Roizmanbacteria bacterium RIFCSPHIGHO2_01_FULL_39_12b</name>
    <dbReference type="NCBI Taxonomy" id="1802030"/>
    <lineage>
        <taxon>Bacteria</taxon>
        <taxon>Candidatus Roizmaniibacteriota</taxon>
    </lineage>
</organism>
<dbReference type="Proteomes" id="UP000178372">
    <property type="component" value="Unassembled WGS sequence"/>
</dbReference>
<protein>
    <submittedName>
        <fullName evidence="3">Uncharacterized protein</fullName>
    </submittedName>
</protein>
<dbReference type="EMBL" id="MFZF01000022">
    <property type="protein sequence ID" value="OGK15945.1"/>
    <property type="molecule type" value="Genomic_DNA"/>
</dbReference>
<comment type="caution">
    <text evidence="3">The sequence shown here is derived from an EMBL/GenBank/DDBJ whole genome shotgun (WGS) entry which is preliminary data.</text>
</comment>
<feature type="region of interest" description="Disordered" evidence="1">
    <location>
        <begin position="446"/>
        <end position="467"/>
    </location>
</feature>
<keyword evidence="2" id="KW-0472">Membrane</keyword>
<feature type="transmembrane region" description="Helical" evidence="2">
    <location>
        <begin position="12"/>
        <end position="33"/>
    </location>
</feature>
<gene>
    <name evidence="3" type="ORF">A2690_00635</name>
</gene>
<dbReference type="AlphaFoldDB" id="A0A1F7GAZ3"/>
<proteinExistence type="predicted"/>
<evidence type="ECO:0000313" key="3">
    <source>
        <dbReference type="EMBL" id="OGK15945.1"/>
    </source>
</evidence>
<evidence type="ECO:0000313" key="4">
    <source>
        <dbReference type="Proteomes" id="UP000178372"/>
    </source>
</evidence>